<sequence>MILASASIRTARKVLRSASPSSTTSTARHLYHYRYLTGKAVWTFSRVSAITAAKTVADVVKMRFGPKSMLAEDSPCGEHLMLSLIKTSISAKFVVRWSELMCNVALQAVQTVSQDINNLKTGQSQMNEIFEFKPNLVIAEKGTSADPAQHILTQNNVPTIRRVRKADNNRIALATGTTVSRAEDPSDADVGTECELFRIEKIGNEYFIFLTECTSPEACTIPLHGPSKDALNGIDRNSRTPCPLPATSSSTRSSAPLAILTKDGAAMSEALDDPKILR</sequence>
<evidence type="ECO:0000313" key="5">
    <source>
        <dbReference type="EMBL" id="KAJ3512456.1"/>
    </source>
</evidence>
<keyword evidence="6" id="KW-1185">Reference proteome</keyword>
<evidence type="ECO:0000256" key="4">
    <source>
        <dbReference type="SAM" id="MobiDB-lite"/>
    </source>
</evidence>
<dbReference type="Pfam" id="PF00118">
    <property type="entry name" value="Cpn60_TCP1"/>
    <property type="match status" value="1"/>
</dbReference>
<dbReference type="InterPro" id="IPR002423">
    <property type="entry name" value="Cpn60/GroEL/TCP-1"/>
</dbReference>
<dbReference type="AlphaFoldDB" id="A0A9W8K4H0"/>
<dbReference type="EMBL" id="JANKHO010000256">
    <property type="protein sequence ID" value="KAJ3512456.1"/>
    <property type="molecule type" value="Genomic_DNA"/>
</dbReference>
<keyword evidence="3" id="KW-0143">Chaperone</keyword>
<evidence type="ECO:0000256" key="1">
    <source>
        <dbReference type="ARBA" id="ARBA00022741"/>
    </source>
</evidence>
<gene>
    <name evidence="5" type="ORF">NLJ89_g3508</name>
</gene>
<dbReference type="InterPro" id="IPR027410">
    <property type="entry name" value="TCP-1-like_intermed_sf"/>
</dbReference>
<evidence type="ECO:0000256" key="2">
    <source>
        <dbReference type="ARBA" id="ARBA00022840"/>
    </source>
</evidence>
<evidence type="ECO:0000313" key="6">
    <source>
        <dbReference type="Proteomes" id="UP001148786"/>
    </source>
</evidence>
<dbReference type="GO" id="GO:0005524">
    <property type="term" value="F:ATP binding"/>
    <property type="evidence" value="ECO:0007669"/>
    <property type="project" value="UniProtKB-KW"/>
</dbReference>
<protein>
    <submittedName>
        <fullName evidence="5">Uncharacterized protein</fullName>
    </submittedName>
</protein>
<dbReference type="SUPFAM" id="SSF52029">
    <property type="entry name" value="GroEL apical domain-like"/>
    <property type="match status" value="1"/>
</dbReference>
<dbReference type="Gene3D" id="3.50.7.10">
    <property type="entry name" value="GroEL"/>
    <property type="match status" value="1"/>
</dbReference>
<dbReference type="GO" id="GO:0140662">
    <property type="term" value="F:ATP-dependent protein folding chaperone"/>
    <property type="evidence" value="ECO:0007669"/>
    <property type="project" value="InterPro"/>
</dbReference>
<proteinExistence type="predicted"/>
<keyword evidence="1" id="KW-0547">Nucleotide-binding</keyword>
<feature type="compositionally biased region" description="Low complexity" evidence="4">
    <location>
        <begin position="245"/>
        <end position="257"/>
    </location>
</feature>
<feature type="region of interest" description="Disordered" evidence="4">
    <location>
        <begin position="230"/>
        <end position="257"/>
    </location>
</feature>
<dbReference type="InterPro" id="IPR017998">
    <property type="entry name" value="Chaperone_TCP-1"/>
</dbReference>
<evidence type="ECO:0000256" key="3">
    <source>
        <dbReference type="ARBA" id="ARBA00023186"/>
    </source>
</evidence>
<dbReference type="InterPro" id="IPR027409">
    <property type="entry name" value="GroEL-like_apical_dom_sf"/>
</dbReference>
<name>A0A9W8K4H0_9AGAR</name>
<accession>A0A9W8K4H0</accession>
<dbReference type="OrthoDB" id="10248520at2759"/>
<dbReference type="Proteomes" id="UP001148786">
    <property type="component" value="Unassembled WGS sequence"/>
</dbReference>
<organism evidence="5 6">
    <name type="scientific">Agrocybe chaxingu</name>
    <dbReference type="NCBI Taxonomy" id="84603"/>
    <lineage>
        <taxon>Eukaryota</taxon>
        <taxon>Fungi</taxon>
        <taxon>Dikarya</taxon>
        <taxon>Basidiomycota</taxon>
        <taxon>Agaricomycotina</taxon>
        <taxon>Agaricomycetes</taxon>
        <taxon>Agaricomycetidae</taxon>
        <taxon>Agaricales</taxon>
        <taxon>Agaricineae</taxon>
        <taxon>Strophariaceae</taxon>
        <taxon>Agrocybe</taxon>
    </lineage>
</organism>
<comment type="caution">
    <text evidence="5">The sequence shown here is derived from an EMBL/GenBank/DDBJ whole genome shotgun (WGS) entry which is preliminary data.</text>
</comment>
<reference evidence="5" key="1">
    <citation type="submission" date="2022-07" db="EMBL/GenBank/DDBJ databases">
        <title>Genome Sequence of Agrocybe chaxingu.</title>
        <authorList>
            <person name="Buettner E."/>
        </authorList>
    </citation>
    <scope>NUCLEOTIDE SEQUENCE</scope>
    <source>
        <strain evidence="5">MP-N11</strain>
    </source>
</reference>
<dbReference type="SUPFAM" id="SSF54849">
    <property type="entry name" value="GroEL-intermediate domain like"/>
    <property type="match status" value="1"/>
</dbReference>
<dbReference type="PANTHER" id="PTHR11353">
    <property type="entry name" value="CHAPERONIN"/>
    <property type="match status" value="1"/>
</dbReference>
<keyword evidence="2" id="KW-0067">ATP-binding</keyword>